<dbReference type="Gene3D" id="3.20.20.450">
    <property type="entry name" value="EAL domain"/>
    <property type="match status" value="1"/>
</dbReference>
<dbReference type="PANTHER" id="PTHR33121">
    <property type="entry name" value="CYCLIC DI-GMP PHOSPHODIESTERASE PDEF"/>
    <property type="match status" value="1"/>
</dbReference>
<proteinExistence type="predicted"/>
<dbReference type="PANTHER" id="PTHR33121:SF70">
    <property type="entry name" value="SIGNALING PROTEIN YKOW"/>
    <property type="match status" value="1"/>
</dbReference>
<organism evidence="2 3">
    <name type="scientific">Ralstonia flaminis</name>
    <dbReference type="NCBI Taxonomy" id="3058597"/>
    <lineage>
        <taxon>Bacteria</taxon>
        <taxon>Pseudomonadati</taxon>
        <taxon>Pseudomonadota</taxon>
        <taxon>Betaproteobacteria</taxon>
        <taxon>Burkholderiales</taxon>
        <taxon>Burkholderiaceae</taxon>
        <taxon>Ralstonia</taxon>
    </lineage>
</organism>
<dbReference type="InterPro" id="IPR050706">
    <property type="entry name" value="Cyclic-di-GMP_PDE-like"/>
</dbReference>
<evidence type="ECO:0000259" key="1">
    <source>
        <dbReference type="PROSITE" id="PS50883"/>
    </source>
</evidence>
<reference evidence="2 3" key="1">
    <citation type="submission" date="2023-07" db="EMBL/GenBank/DDBJ databases">
        <authorList>
            <person name="Peeters C."/>
        </authorList>
    </citation>
    <scope>NUCLEOTIDE SEQUENCE [LARGE SCALE GENOMIC DNA]</scope>
    <source>
        <strain evidence="2 3">LMG 18101</strain>
    </source>
</reference>
<dbReference type="InterPro" id="IPR035919">
    <property type="entry name" value="EAL_sf"/>
</dbReference>
<protein>
    <submittedName>
        <fullName evidence="2">Phytochrome-like protein cph2</fullName>
    </submittedName>
</protein>
<comment type="caution">
    <text evidence="2">The sequence shown here is derived from an EMBL/GenBank/DDBJ whole genome shotgun (WGS) entry which is preliminary data.</text>
</comment>
<dbReference type="SMART" id="SM00052">
    <property type="entry name" value="EAL"/>
    <property type="match status" value="1"/>
</dbReference>
<dbReference type="RefSeq" id="WP_316682939.1">
    <property type="nucleotide sequence ID" value="NZ_CATZLL010000029.1"/>
</dbReference>
<name>A0ABN9JSK9_9RALS</name>
<evidence type="ECO:0000313" key="3">
    <source>
        <dbReference type="Proteomes" id="UP001189757"/>
    </source>
</evidence>
<dbReference type="CDD" id="cd01948">
    <property type="entry name" value="EAL"/>
    <property type="match status" value="1"/>
</dbReference>
<accession>A0ABN9JSK9</accession>
<dbReference type="SUPFAM" id="SSF141868">
    <property type="entry name" value="EAL domain-like"/>
    <property type="match status" value="1"/>
</dbReference>
<keyword evidence="3" id="KW-1185">Reference proteome</keyword>
<dbReference type="InterPro" id="IPR001633">
    <property type="entry name" value="EAL_dom"/>
</dbReference>
<dbReference type="EMBL" id="CATZLL010000029">
    <property type="protein sequence ID" value="CAJ0822866.1"/>
    <property type="molecule type" value="Genomic_DNA"/>
</dbReference>
<dbReference type="Pfam" id="PF00563">
    <property type="entry name" value="EAL"/>
    <property type="match status" value="1"/>
</dbReference>
<sequence length="293" mass="32968">MQIMSHDIAERGVGSIYQKDLEKAIENGQLSLMFQPKVRLADGRSEGFEVLTRWTHPERGQISPDVFVRIAEETELIHPFTRWVMRSAFSQLQTWCRNGFRTSLSINVSVRNLAVPGFVSEVRGILDEFEINPELIELEITEGALIQDSSTVLKRLLLLQDLGVRLSIDDFGAGYASLAYLKMLPVNVLKIDRSFITALSSNRADQRIVAWTIRLAHDFGMRVVAEGVETKEVADLLRAMGCDMAQGYFFGHPMRADDVHSWSAAHALSQARGAPPAWFSWLGSLLRKNHSVR</sequence>
<feature type="domain" description="EAL" evidence="1">
    <location>
        <begin position="14"/>
        <end position="267"/>
    </location>
</feature>
<gene>
    <name evidence="2" type="primary">cph2</name>
    <name evidence="2" type="ORF">LMG18101_05222</name>
</gene>
<dbReference type="PROSITE" id="PS50883">
    <property type="entry name" value="EAL"/>
    <property type="match status" value="1"/>
</dbReference>
<evidence type="ECO:0000313" key="2">
    <source>
        <dbReference type="EMBL" id="CAJ0822866.1"/>
    </source>
</evidence>
<dbReference type="Proteomes" id="UP001189757">
    <property type="component" value="Unassembled WGS sequence"/>
</dbReference>